<accession>A0ABR3GHR1</accession>
<evidence type="ECO:0000313" key="2">
    <source>
        <dbReference type="Proteomes" id="UP001447188"/>
    </source>
</evidence>
<name>A0ABR3GHR1_9PEZI</name>
<protein>
    <submittedName>
        <fullName evidence="1">Uncharacterized protein</fullName>
    </submittedName>
</protein>
<keyword evidence="2" id="KW-1185">Reference proteome</keyword>
<comment type="caution">
    <text evidence="1">The sequence shown here is derived from an EMBL/GenBank/DDBJ whole genome shotgun (WGS) entry which is preliminary data.</text>
</comment>
<sequence>MPRISSVWDLHKEFTNLSYRDSLRPLNLQKDSWWLGQRLRELSISECTVQILAFKLTHRQYRAIWREMAKDHSEVVSALWAATADFQKYNCLFNQALSKMTTFLEHFATRAAPYSGSSEDHEFKILMDNFGAVIDTISIFYERFDCEGRAEILRAERDGGRMHLFGFERNDPGQPLDTNASMRLYAARYPGEPLLKTGHETQESYHGKKGCERHTGSTLEHMVADNSPMDSGVAEVVYAEIPSKTGGLDDSLSSAEDLPMNSFIEENWLHLNSPRRSSYDYWLVD</sequence>
<evidence type="ECO:0000313" key="1">
    <source>
        <dbReference type="EMBL" id="KAL0635378.1"/>
    </source>
</evidence>
<proteinExistence type="predicted"/>
<dbReference type="EMBL" id="JBBBZM010000071">
    <property type="protein sequence ID" value="KAL0635378.1"/>
    <property type="molecule type" value="Genomic_DNA"/>
</dbReference>
<gene>
    <name evidence="1" type="ORF">Q9L58_005676</name>
</gene>
<dbReference type="Proteomes" id="UP001447188">
    <property type="component" value="Unassembled WGS sequence"/>
</dbReference>
<organism evidence="1 2">
    <name type="scientific">Discina gigas</name>
    <dbReference type="NCBI Taxonomy" id="1032678"/>
    <lineage>
        <taxon>Eukaryota</taxon>
        <taxon>Fungi</taxon>
        <taxon>Dikarya</taxon>
        <taxon>Ascomycota</taxon>
        <taxon>Pezizomycotina</taxon>
        <taxon>Pezizomycetes</taxon>
        <taxon>Pezizales</taxon>
        <taxon>Discinaceae</taxon>
        <taxon>Discina</taxon>
    </lineage>
</organism>
<reference evidence="1 2" key="1">
    <citation type="submission" date="2024-02" db="EMBL/GenBank/DDBJ databases">
        <title>Discinaceae phylogenomics.</title>
        <authorList>
            <person name="Dirks A.C."/>
            <person name="James T.Y."/>
        </authorList>
    </citation>
    <scope>NUCLEOTIDE SEQUENCE [LARGE SCALE GENOMIC DNA]</scope>
    <source>
        <strain evidence="1 2">ACD0624</strain>
    </source>
</reference>